<reference evidence="1 2" key="1">
    <citation type="submission" date="2018-02" db="EMBL/GenBank/DDBJ databases">
        <authorList>
            <person name="Machado R.A."/>
        </authorList>
    </citation>
    <scope>NUCLEOTIDE SEQUENCE [LARGE SCALE GENOMIC DNA]</scope>
    <source>
        <strain evidence="1 2">DSM 23271</strain>
    </source>
</reference>
<name>A0A7X5QJ62_9GAMM</name>
<proteinExistence type="predicted"/>
<dbReference type="EMBL" id="PUJV01000002">
    <property type="protein sequence ID" value="NHB95407.1"/>
    <property type="molecule type" value="Genomic_DNA"/>
</dbReference>
<evidence type="ECO:0000313" key="1">
    <source>
        <dbReference type="EMBL" id="NHB95407.1"/>
    </source>
</evidence>
<comment type="caution">
    <text evidence="1">The sequence shown here is derived from an EMBL/GenBank/DDBJ whole genome shotgun (WGS) entry which is preliminary data.</text>
</comment>
<sequence length="92" mass="10336">MPPSADSNSGKLAQCTRELEALKQFNGAKYTRYKTEFDRIARTGSQYLAVANGISEDINDLVRPKYQYALTSLCYRIKNDLSLALINQVDAQ</sequence>
<accession>A0A7X5QJ62</accession>
<gene>
    <name evidence="1" type="ORF">C5470_02825</name>
</gene>
<keyword evidence="2" id="KW-1185">Reference proteome</keyword>
<organism evidence="1 2">
    <name type="scientific">Photorhabdus stackebrandtii</name>
    <dbReference type="NCBI Taxonomy" id="1123042"/>
    <lineage>
        <taxon>Bacteria</taxon>
        <taxon>Pseudomonadati</taxon>
        <taxon>Pseudomonadota</taxon>
        <taxon>Gammaproteobacteria</taxon>
        <taxon>Enterobacterales</taxon>
        <taxon>Morganellaceae</taxon>
        <taxon>Photorhabdus</taxon>
    </lineage>
</organism>
<protein>
    <submittedName>
        <fullName evidence="1">Uncharacterized protein</fullName>
    </submittedName>
</protein>
<dbReference type="Proteomes" id="UP000547931">
    <property type="component" value="Unassembled WGS sequence"/>
</dbReference>
<dbReference type="AlphaFoldDB" id="A0A7X5QJ62"/>
<evidence type="ECO:0000313" key="2">
    <source>
        <dbReference type="Proteomes" id="UP000547931"/>
    </source>
</evidence>